<dbReference type="EMBL" id="MAVT02003411">
    <property type="protein sequence ID" value="POS68694.1"/>
    <property type="molecule type" value="Genomic_DNA"/>
</dbReference>
<sequence length="100" mass="11193">MSTSHNIKMTDKMKHKAGPIKLKAEKAAEVLGINPSFPVYEKLVKRLAKCEDMTTTRATRDLNLWVQTGISRVPDLNCALSIFALTEMASDLHRLLIGIR</sequence>
<evidence type="ECO:0000313" key="2">
    <source>
        <dbReference type="Proteomes" id="UP000094444"/>
    </source>
</evidence>
<dbReference type="AlphaFoldDB" id="A0A2P5HEL4"/>
<accession>A0A2P5HEL4</accession>
<dbReference type="Proteomes" id="UP000094444">
    <property type="component" value="Unassembled WGS sequence"/>
</dbReference>
<comment type="caution">
    <text evidence="1">The sequence shown here is derived from an EMBL/GenBank/DDBJ whole genome shotgun (WGS) entry which is preliminary data.</text>
</comment>
<organism evidence="1 2">
    <name type="scientific">Diaporthe helianthi</name>
    <dbReference type="NCBI Taxonomy" id="158607"/>
    <lineage>
        <taxon>Eukaryota</taxon>
        <taxon>Fungi</taxon>
        <taxon>Dikarya</taxon>
        <taxon>Ascomycota</taxon>
        <taxon>Pezizomycotina</taxon>
        <taxon>Sordariomycetes</taxon>
        <taxon>Sordariomycetidae</taxon>
        <taxon>Diaporthales</taxon>
        <taxon>Diaporthaceae</taxon>
        <taxon>Diaporthe</taxon>
    </lineage>
</organism>
<protein>
    <submittedName>
        <fullName evidence="1">Uncharacterized protein</fullName>
    </submittedName>
</protein>
<dbReference type="InParanoid" id="A0A2P5HEL4"/>
<keyword evidence="2" id="KW-1185">Reference proteome</keyword>
<reference evidence="1" key="1">
    <citation type="submission" date="2017-09" db="EMBL/GenBank/DDBJ databases">
        <title>Polyketide synthases of a Diaporthe helianthi virulent isolate.</title>
        <authorList>
            <person name="Baroncelli R."/>
        </authorList>
    </citation>
    <scope>NUCLEOTIDE SEQUENCE [LARGE SCALE GENOMIC DNA]</scope>
    <source>
        <strain evidence="1">7/96</strain>
    </source>
</reference>
<gene>
    <name evidence="1" type="ORF">DHEL01_v212911</name>
</gene>
<evidence type="ECO:0000313" key="1">
    <source>
        <dbReference type="EMBL" id="POS68694.1"/>
    </source>
</evidence>
<name>A0A2P5HEL4_DIAHE</name>
<proteinExistence type="predicted"/>